<evidence type="ECO:0000313" key="2">
    <source>
        <dbReference type="Proteomes" id="UP000033740"/>
    </source>
</evidence>
<organism evidence="1 2">
    <name type="scientific">Microbacterium azadirachtae</name>
    <dbReference type="NCBI Taxonomy" id="582680"/>
    <lineage>
        <taxon>Bacteria</taxon>
        <taxon>Bacillati</taxon>
        <taxon>Actinomycetota</taxon>
        <taxon>Actinomycetes</taxon>
        <taxon>Micrococcales</taxon>
        <taxon>Microbacteriaceae</taxon>
        <taxon>Microbacterium</taxon>
    </lineage>
</organism>
<dbReference type="Proteomes" id="UP000033740">
    <property type="component" value="Unassembled WGS sequence"/>
</dbReference>
<sequence length="285" mass="30707">MTNAWLVALDIDGTILLQDETMSPGVVDAVGRARDAGNEVMLATGRSWMGTHRFLDQLEIRPEFVVCSNGAVTMRRIGSAADDTATDDGPAVDEYKRWNVETFDPSAVLGLLHDRLPDARYMVELGSGQRLYTAELDDWTLDGGRQVGFAELSAQEVSRVVVVSPGHDEDDFHRLVQDAGLNEVSYAIGWTAWLDIAPRGVDKGTALARVRESRGVLDDRVFVAGDGRNDLGMFAWARALGGRAVAMGQAPDEVKAAAGEVTDDVEDGGLATAIERIVLTVPVVP</sequence>
<dbReference type="GO" id="GO:0050308">
    <property type="term" value="F:sugar-phosphatase activity"/>
    <property type="evidence" value="ECO:0007669"/>
    <property type="project" value="UniProtKB-EC"/>
</dbReference>
<dbReference type="AlphaFoldDB" id="A0A0F0LGE2"/>
<keyword evidence="2" id="KW-1185">Reference proteome</keyword>
<evidence type="ECO:0000313" key="1">
    <source>
        <dbReference type="EMBL" id="KJL32193.1"/>
    </source>
</evidence>
<dbReference type="EMBL" id="JYIX01000037">
    <property type="protein sequence ID" value="KJL32193.1"/>
    <property type="molecule type" value="Genomic_DNA"/>
</dbReference>
<dbReference type="Gene3D" id="3.40.50.1000">
    <property type="entry name" value="HAD superfamily/HAD-like"/>
    <property type="match status" value="1"/>
</dbReference>
<accession>A0A0F0LGE2</accession>
<dbReference type="PANTHER" id="PTHR10000">
    <property type="entry name" value="PHOSPHOSERINE PHOSPHATASE"/>
    <property type="match status" value="1"/>
</dbReference>
<protein>
    <submittedName>
        <fullName evidence="1">Sugar phosphatase YidA</fullName>
        <ecNumber evidence="1">3.1.3.23</ecNumber>
    </submittedName>
</protein>
<dbReference type="GO" id="GO:0000287">
    <property type="term" value="F:magnesium ion binding"/>
    <property type="evidence" value="ECO:0007669"/>
    <property type="project" value="TreeGrafter"/>
</dbReference>
<gene>
    <name evidence="1" type="primary">yidA_2</name>
    <name evidence="1" type="ORF">RS86_02662</name>
</gene>
<dbReference type="EC" id="3.1.3.23" evidence="1"/>
<name>A0A0F0LGE2_9MICO</name>
<dbReference type="PATRIC" id="fig|582680.6.peg.2733"/>
<dbReference type="InterPro" id="IPR023214">
    <property type="entry name" value="HAD_sf"/>
</dbReference>
<dbReference type="STRING" id="582680.RS86_02662"/>
<keyword evidence="1" id="KW-0378">Hydrolase</keyword>
<dbReference type="SUPFAM" id="SSF56784">
    <property type="entry name" value="HAD-like"/>
    <property type="match status" value="1"/>
</dbReference>
<reference evidence="1 2" key="1">
    <citation type="submission" date="2015-02" db="EMBL/GenBank/DDBJ databases">
        <title>Draft genome sequences of ten Microbacterium spp. with emphasis on heavy metal contaminated environments.</title>
        <authorList>
            <person name="Corretto E."/>
        </authorList>
    </citation>
    <scope>NUCLEOTIDE SEQUENCE [LARGE SCALE GENOMIC DNA]</scope>
    <source>
        <strain evidence="1 2">ARN176</strain>
    </source>
</reference>
<dbReference type="Pfam" id="PF08282">
    <property type="entry name" value="Hydrolase_3"/>
    <property type="match status" value="2"/>
</dbReference>
<dbReference type="InterPro" id="IPR036412">
    <property type="entry name" value="HAD-like_sf"/>
</dbReference>
<proteinExistence type="predicted"/>
<dbReference type="PANTHER" id="PTHR10000:SF8">
    <property type="entry name" value="HAD SUPERFAMILY HYDROLASE-LIKE, TYPE 3"/>
    <property type="match status" value="1"/>
</dbReference>
<dbReference type="GO" id="GO:0005829">
    <property type="term" value="C:cytosol"/>
    <property type="evidence" value="ECO:0007669"/>
    <property type="project" value="TreeGrafter"/>
</dbReference>
<comment type="caution">
    <text evidence="1">The sequence shown here is derived from an EMBL/GenBank/DDBJ whole genome shotgun (WGS) entry which is preliminary data.</text>
</comment>
<dbReference type="RefSeq" id="WP_045272732.1">
    <property type="nucleotide sequence ID" value="NZ_JYIX01000037.1"/>
</dbReference>
<dbReference type="PROSITE" id="PS01228">
    <property type="entry name" value="COF_1"/>
    <property type="match status" value="1"/>
</dbReference>
<dbReference type="Gene3D" id="3.30.1240.10">
    <property type="match status" value="1"/>
</dbReference>